<dbReference type="Pfam" id="PF05478">
    <property type="entry name" value="Prominin"/>
    <property type="match status" value="1"/>
</dbReference>
<dbReference type="InParanoid" id="A0A6I8V1E3"/>
<feature type="transmembrane region" description="Helical" evidence="8">
    <location>
        <begin position="34"/>
        <end position="50"/>
    </location>
</feature>
<evidence type="ECO:0000256" key="4">
    <source>
        <dbReference type="ARBA" id="ARBA00022989"/>
    </source>
</evidence>
<feature type="transmembrane region" description="Helical" evidence="8">
    <location>
        <begin position="179"/>
        <end position="210"/>
    </location>
</feature>
<comment type="similarity">
    <text evidence="2">Belongs to the prominin family.</text>
</comment>
<dbReference type="ExpressionAtlas" id="A0A6I8V1E3">
    <property type="expression patterns" value="baseline"/>
</dbReference>
<dbReference type="KEGG" id="dpo:6900110"/>
<dbReference type="AlphaFoldDB" id="A0A6I8V1E3"/>
<feature type="transmembrane region" description="Helical" evidence="8">
    <location>
        <begin position="508"/>
        <end position="534"/>
    </location>
</feature>
<keyword evidence="9" id="KW-1185">Reference proteome</keyword>
<feature type="transmembrane region" description="Helical" evidence="8">
    <location>
        <begin position="871"/>
        <end position="890"/>
    </location>
</feature>
<dbReference type="InterPro" id="IPR008795">
    <property type="entry name" value="Prominin"/>
</dbReference>
<dbReference type="Proteomes" id="UP000001819">
    <property type="component" value="Chromosome X"/>
</dbReference>
<evidence type="ECO:0000313" key="9">
    <source>
        <dbReference type="Proteomes" id="UP000001819"/>
    </source>
</evidence>
<feature type="transmembrane region" description="Helical" evidence="8">
    <location>
        <begin position="230"/>
        <end position="251"/>
    </location>
</feature>
<dbReference type="PANTHER" id="PTHR22730">
    <property type="entry name" value="PROMININ PROM PROTEIN"/>
    <property type="match status" value="1"/>
</dbReference>
<sequence>MTSSRSPAGDCGGCHHQSELPRGKRKISRRERRRHLAVLFLLIMAFIAATDGQTTAAAGGDGEGGEGEGGDGLPNMGVPPDFWRTGYEGHGTTHEQVGQVHFPKPIYTKFNGFFNYSRDLSSTTKAVNPIYNFTHFIFGTVMTDEPALPPGYIMVQQEKVLVLGKNVERNEWSLLMSRYWLVLFFVIFLLAAIIVIPFIAVCYCCFCCCLRCKQGCIRCMAATDRRRRMCCGICLFLLIIGLIFGLLIAFVTNKFLHRGLQESMVTMRRSSEDTCTFLRNVADHIHHLLVFNFQELEMHLIEQINDAHNHIFLDLADASDSNALIELERILDSMPLAHPKMKQLEYLEKELRFYMSNLRDSIRGLKRDMTYTVTHYCGNTKERCYKTMAEKSVLYMDTSTCLHLDELPNTTVYVEAVEMIIKKRYNLIPKLALVRFNKVREKIKEQMELVGPPLKRTIATGHSIFDDRALKIRNMIDAIISDIHLNTMRSTKTFDDVYEKFGTDRRTINIICITLIFIIIVFLFTSLVCGVGGYSRTHPGPSGFCSKGMAASCLLIAIILIFCVFSFITMVGVFYFMIGLVTYEGACAPTTQDEKYELFRQLDAVIDMNRYLRPTNPGDEWVIPPLHMSEAVRSCRANESIFQLLRTNNIYDINDLANIILLPDIPEEAPVFTEDLTKLEILTESEKILLNKVRNSNLSTYHSMLYDQNLCLKLSNNDLEVLANVLLEDLATDEAVLKIDGRVHSILHKYSALAYHKTFYLPVQRGIKKALKVVKEIDTLILYLNHDFGNSIEILLTAVINAENFVRKRGAEYVNNLGYNLTSAINEQVEEYINMVITEANNKVGLCQPLAYIYYEGVYFVCSRLVDPINGFWLGLLLCSILLLPTLVVCHRLMCLYLKIYPAPTVAAVGSVTGRCPTCTGDPYVPIIPPKCGNKHDPDCRCAPCRGMKHKAPTESCGRDHDPACQCPICKGAKKSKRGRGRGGAAPEQTAPMPGPVAEMMVISEAPAPSKHKKD</sequence>
<gene>
    <name evidence="10" type="primary">LOC6900110</name>
</gene>
<organism evidence="9 10">
    <name type="scientific">Drosophila pseudoobscura pseudoobscura</name>
    <name type="common">Fruit fly</name>
    <dbReference type="NCBI Taxonomy" id="46245"/>
    <lineage>
        <taxon>Eukaryota</taxon>
        <taxon>Metazoa</taxon>
        <taxon>Ecdysozoa</taxon>
        <taxon>Arthropoda</taxon>
        <taxon>Hexapoda</taxon>
        <taxon>Insecta</taxon>
        <taxon>Pterygota</taxon>
        <taxon>Neoptera</taxon>
        <taxon>Endopterygota</taxon>
        <taxon>Diptera</taxon>
        <taxon>Brachycera</taxon>
        <taxon>Muscomorpha</taxon>
        <taxon>Ephydroidea</taxon>
        <taxon>Drosophilidae</taxon>
        <taxon>Drosophila</taxon>
        <taxon>Sophophora</taxon>
    </lineage>
</organism>
<name>A0A6I8V1E3_DROPS</name>
<keyword evidence="3 8" id="KW-0812">Transmembrane</keyword>
<dbReference type="PANTHER" id="PTHR22730:SF1">
    <property type="entry name" value="PROMININ-LIKE PROTEIN"/>
    <property type="match status" value="1"/>
</dbReference>
<feature type="region of interest" description="Disordered" evidence="7">
    <location>
        <begin position="973"/>
        <end position="996"/>
    </location>
</feature>
<feature type="region of interest" description="Disordered" evidence="7">
    <location>
        <begin position="1"/>
        <end position="28"/>
    </location>
</feature>
<evidence type="ECO:0000313" key="10">
    <source>
        <dbReference type="RefSeq" id="XP_002135462.3"/>
    </source>
</evidence>
<evidence type="ECO:0000256" key="7">
    <source>
        <dbReference type="SAM" id="MobiDB-lite"/>
    </source>
</evidence>
<keyword evidence="6" id="KW-0325">Glycoprotein</keyword>
<reference evidence="10" key="1">
    <citation type="submission" date="2025-08" db="UniProtKB">
        <authorList>
            <consortium name="RefSeq"/>
        </authorList>
    </citation>
    <scope>IDENTIFICATION</scope>
    <source>
        <strain evidence="10">MV-25-SWS-2005</strain>
        <tissue evidence="10">Whole body</tissue>
    </source>
</reference>
<evidence type="ECO:0000256" key="6">
    <source>
        <dbReference type="ARBA" id="ARBA00023180"/>
    </source>
</evidence>
<feature type="region of interest" description="Disordered" evidence="7">
    <location>
        <begin position="54"/>
        <end position="77"/>
    </location>
</feature>
<evidence type="ECO:0000256" key="1">
    <source>
        <dbReference type="ARBA" id="ARBA00004141"/>
    </source>
</evidence>
<protein>
    <submittedName>
        <fullName evidence="10">Prominin-like protein</fullName>
    </submittedName>
</protein>
<dbReference type="RefSeq" id="XP_002135462.3">
    <property type="nucleotide sequence ID" value="XM_002135426.3"/>
</dbReference>
<proteinExistence type="inferred from homology"/>
<evidence type="ECO:0000256" key="8">
    <source>
        <dbReference type="SAM" id="Phobius"/>
    </source>
</evidence>
<accession>A0A6I8V1E3</accession>
<dbReference type="GO" id="GO:0016020">
    <property type="term" value="C:membrane"/>
    <property type="evidence" value="ECO:0007669"/>
    <property type="project" value="UniProtKB-SubCell"/>
</dbReference>
<evidence type="ECO:0000256" key="3">
    <source>
        <dbReference type="ARBA" id="ARBA00022692"/>
    </source>
</evidence>
<keyword evidence="5 8" id="KW-0472">Membrane</keyword>
<evidence type="ECO:0000256" key="5">
    <source>
        <dbReference type="ARBA" id="ARBA00023136"/>
    </source>
</evidence>
<comment type="subcellular location">
    <subcellularLocation>
        <location evidence="1">Membrane</location>
        <topology evidence="1">Multi-pass membrane protein</topology>
    </subcellularLocation>
</comment>
<evidence type="ECO:0000256" key="2">
    <source>
        <dbReference type="ARBA" id="ARBA00006058"/>
    </source>
</evidence>
<feature type="transmembrane region" description="Helical" evidence="8">
    <location>
        <begin position="554"/>
        <end position="578"/>
    </location>
</feature>
<keyword evidence="4 8" id="KW-1133">Transmembrane helix</keyword>